<dbReference type="InterPro" id="IPR002516">
    <property type="entry name" value="Glyco_trans_11"/>
</dbReference>
<dbReference type="Pfam" id="PF01531">
    <property type="entry name" value="Glyco_transf_11"/>
    <property type="match status" value="1"/>
</dbReference>
<keyword evidence="4" id="KW-1185">Reference proteome</keyword>
<dbReference type="GO" id="GO:0005975">
    <property type="term" value="P:carbohydrate metabolic process"/>
    <property type="evidence" value="ECO:0007669"/>
    <property type="project" value="InterPro"/>
</dbReference>
<dbReference type="OrthoDB" id="9794601at2"/>
<dbReference type="CDD" id="cd11301">
    <property type="entry name" value="Fut1_Fut2_like"/>
    <property type="match status" value="1"/>
</dbReference>
<keyword evidence="1" id="KW-0328">Glycosyltransferase</keyword>
<keyword evidence="2 3" id="KW-0808">Transferase</keyword>
<evidence type="ECO:0000256" key="2">
    <source>
        <dbReference type="ARBA" id="ARBA00022679"/>
    </source>
</evidence>
<dbReference type="EMBL" id="QOVK01000002">
    <property type="protein sequence ID" value="RXG25612.1"/>
    <property type="molecule type" value="Genomic_DNA"/>
</dbReference>
<dbReference type="GO" id="GO:0008107">
    <property type="term" value="F:galactoside 2-alpha-L-fucosyltransferase activity"/>
    <property type="evidence" value="ECO:0007669"/>
    <property type="project" value="InterPro"/>
</dbReference>
<reference evidence="3 4" key="1">
    <citation type="submission" date="2018-07" db="EMBL/GenBank/DDBJ databases">
        <title>Leeuwenhoekiella genomics.</title>
        <authorList>
            <person name="Tahon G."/>
            <person name="Willems A."/>
        </authorList>
    </citation>
    <scope>NUCLEOTIDE SEQUENCE [LARGE SCALE GENOMIC DNA]</scope>
    <source>
        <strain evidence="3 4">LMG 29608</strain>
    </source>
</reference>
<comment type="caution">
    <text evidence="3">The sequence shown here is derived from an EMBL/GenBank/DDBJ whole genome shotgun (WGS) entry which is preliminary data.</text>
</comment>
<dbReference type="RefSeq" id="WP_128764424.1">
    <property type="nucleotide sequence ID" value="NZ_JBHUOO010000018.1"/>
</dbReference>
<dbReference type="PANTHER" id="PTHR11927">
    <property type="entry name" value="GALACTOSIDE 2-L-FUCOSYLTRANSFERASE"/>
    <property type="match status" value="1"/>
</dbReference>
<organism evidence="3 4">
    <name type="scientific">Leeuwenhoekiella polynyae</name>
    <dbReference type="NCBI Taxonomy" id="1550906"/>
    <lineage>
        <taxon>Bacteria</taxon>
        <taxon>Pseudomonadati</taxon>
        <taxon>Bacteroidota</taxon>
        <taxon>Flavobacteriia</taxon>
        <taxon>Flavobacteriales</taxon>
        <taxon>Flavobacteriaceae</taxon>
        <taxon>Leeuwenhoekiella</taxon>
    </lineage>
</organism>
<protein>
    <submittedName>
        <fullName evidence="3">Glycosyl transferase family 11</fullName>
    </submittedName>
</protein>
<proteinExistence type="predicted"/>
<dbReference type="Gene3D" id="3.40.50.11350">
    <property type="match status" value="1"/>
</dbReference>
<evidence type="ECO:0000313" key="3">
    <source>
        <dbReference type="EMBL" id="RXG25612.1"/>
    </source>
</evidence>
<name>A0A4V1KRP3_9FLAO</name>
<sequence>MIITVLSDRLGNQLFQYAAGKALAVQNGTEHKLSSAYYQKDSVKDAYELKHFNINETFVTPKELKRYTWTKDSIIYRILRKIYPKKTYFEPSFEYDPHFKNLGNDVCLRGFWQSYKYFEGIGPLLRDEFQIRPKLEGKNLEMAKLINTTNSVAVHIRRGDYLKKQHQEHYEICSLAYYQNAIKLLSEKMEHPTFFFFSDTITWVKENLSPNHPHHYIDFNTGENAYDDLRLMSLCKANIIANSTFSWWGAWLNAHTDKTVIAPKKWFKDPSISLDDLYPEGWIRL</sequence>
<accession>A0A4V1KRP3</accession>
<evidence type="ECO:0000313" key="4">
    <source>
        <dbReference type="Proteomes" id="UP000289859"/>
    </source>
</evidence>
<dbReference type="Proteomes" id="UP000289859">
    <property type="component" value="Unassembled WGS sequence"/>
</dbReference>
<dbReference type="PANTHER" id="PTHR11927:SF9">
    <property type="entry name" value="L-FUCOSYLTRANSFERASE"/>
    <property type="match status" value="1"/>
</dbReference>
<dbReference type="GO" id="GO:0016020">
    <property type="term" value="C:membrane"/>
    <property type="evidence" value="ECO:0007669"/>
    <property type="project" value="InterPro"/>
</dbReference>
<dbReference type="AlphaFoldDB" id="A0A4V1KRP3"/>
<evidence type="ECO:0000256" key="1">
    <source>
        <dbReference type="ARBA" id="ARBA00022676"/>
    </source>
</evidence>
<gene>
    <name evidence="3" type="ORF">DSM02_778</name>
</gene>